<dbReference type="GO" id="GO:0004252">
    <property type="term" value="F:serine-type endopeptidase activity"/>
    <property type="evidence" value="ECO:0007669"/>
    <property type="project" value="InterPro"/>
</dbReference>
<dbReference type="Pfam" id="PF01694">
    <property type="entry name" value="Rhomboid"/>
    <property type="match status" value="1"/>
</dbReference>
<evidence type="ECO:0000256" key="1">
    <source>
        <dbReference type="ARBA" id="ARBA00004141"/>
    </source>
</evidence>
<accession>A0A8J8GB64</accession>
<keyword evidence="4" id="KW-0378">Hydrolase</keyword>
<proteinExistence type="inferred from homology"/>
<sequence length="387" mass="44659">MYSTLSQDILFWRLAYELVRNYRFRVLKMSEQGELWLEQMEGKNKNIVRLLRYDIDWGNWLLHDIEQTEKVIRKYKEAPYRKKMNAYNIYISTYPPVDDWEHRLDRSIKTNMFLIVADNRENEVCAFFERLHLPEPNVDEWLTEDIDPAYYKQAIREIERQRNQSERVLLFGKKPRLTYIFVALNMIMFFLLELAGSSTDIVTLVYFGAKYNPAILDGEWWRFITPMLLHIGFAHLFMNTLALYYLGLSVERIYGSLRFFLIYILAGISGVAASFAFTDQVSAGASGAIFGLFGALLYFGIVHPSLFFRTMGMNVFAVLAINLAFGFIVPMVDNSAHIGGLIGGFLASAFVHLPKHKPLFFRQLSALFLLAIIIGATIAYGFLMNGS</sequence>
<dbReference type="InterPro" id="IPR022764">
    <property type="entry name" value="Peptidase_S54_rhomboid_dom"/>
</dbReference>
<dbReference type="SUPFAM" id="SSF144091">
    <property type="entry name" value="Rhomboid-like"/>
    <property type="match status" value="1"/>
</dbReference>
<dbReference type="InterPro" id="IPR035952">
    <property type="entry name" value="Rhomboid-like_sf"/>
</dbReference>
<evidence type="ECO:0000256" key="3">
    <source>
        <dbReference type="ARBA" id="ARBA00022692"/>
    </source>
</evidence>
<feature type="transmembrane region" description="Helical" evidence="7">
    <location>
        <begin position="259"/>
        <end position="277"/>
    </location>
</feature>
<comment type="similarity">
    <text evidence="2">Belongs to the peptidase S54 family.</text>
</comment>
<keyword evidence="5 7" id="KW-1133">Transmembrane helix</keyword>
<feature type="transmembrane region" description="Helical" evidence="7">
    <location>
        <begin position="313"/>
        <end position="332"/>
    </location>
</feature>
<dbReference type="RefSeq" id="WP_173729530.1">
    <property type="nucleotide sequence ID" value="NZ_JABTTE010000001.1"/>
</dbReference>
<feature type="transmembrane region" description="Helical" evidence="7">
    <location>
        <begin position="283"/>
        <end position="301"/>
    </location>
</feature>
<dbReference type="Gene3D" id="1.20.1540.10">
    <property type="entry name" value="Rhomboid-like"/>
    <property type="match status" value="1"/>
</dbReference>
<keyword evidence="6 7" id="KW-0472">Membrane</keyword>
<keyword evidence="9" id="KW-0645">Protease</keyword>
<evidence type="ECO:0000313" key="10">
    <source>
        <dbReference type="Proteomes" id="UP000625804"/>
    </source>
</evidence>
<organism evidence="9 10">
    <name type="scientific">Calidifontibacillus erzurumensis</name>
    <dbReference type="NCBI Taxonomy" id="2741433"/>
    <lineage>
        <taxon>Bacteria</taxon>
        <taxon>Bacillati</taxon>
        <taxon>Bacillota</taxon>
        <taxon>Bacilli</taxon>
        <taxon>Bacillales</taxon>
        <taxon>Bacillaceae</taxon>
        <taxon>Calidifontibacillus/Schinkia group</taxon>
        <taxon>Calidifontibacillus</taxon>
    </lineage>
</organism>
<feature type="transmembrane region" description="Helical" evidence="7">
    <location>
        <begin position="366"/>
        <end position="383"/>
    </location>
</feature>
<dbReference type="PANTHER" id="PTHR43731:SF14">
    <property type="entry name" value="PRESENILIN-ASSOCIATED RHOMBOID-LIKE PROTEIN, MITOCHONDRIAL"/>
    <property type="match status" value="1"/>
</dbReference>
<evidence type="ECO:0000256" key="6">
    <source>
        <dbReference type="ARBA" id="ARBA00023136"/>
    </source>
</evidence>
<dbReference type="GO" id="GO:0006508">
    <property type="term" value="P:proteolysis"/>
    <property type="evidence" value="ECO:0007669"/>
    <property type="project" value="UniProtKB-KW"/>
</dbReference>
<feature type="transmembrane region" description="Helical" evidence="7">
    <location>
        <begin position="227"/>
        <end position="247"/>
    </location>
</feature>
<dbReference type="InterPro" id="IPR050925">
    <property type="entry name" value="Rhomboid_protease_S54"/>
</dbReference>
<dbReference type="Proteomes" id="UP000625804">
    <property type="component" value="Unassembled WGS sequence"/>
</dbReference>
<keyword evidence="3 7" id="KW-0812">Transmembrane</keyword>
<feature type="domain" description="Peptidase S54 rhomboid" evidence="8">
    <location>
        <begin position="218"/>
        <end position="352"/>
    </location>
</feature>
<evidence type="ECO:0000313" key="9">
    <source>
        <dbReference type="EMBL" id="NSL50339.1"/>
    </source>
</evidence>
<comment type="caution">
    <text evidence="9">The sequence shown here is derived from an EMBL/GenBank/DDBJ whole genome shotgun (WGS) entry which is preliminary data.</text>
</comment>
<evidence type="ECO:0000256" key="7">
    <source>
        <dbReference type="SAM" id="Phobius"/>
    </source>
</evidence>
<dbReference type="AlphaFoldDB" id="A0A8J8GB64"/>
<evidence type="ECO:0000259" key="8">
    <source>
        <dbReference type="Pfam" id="PF01694"/>
    </source>
</evidence>
<comment type="subcellular location">
    <subcellularLocation>
        <location evidence="1">Membrane</location>
        <topology evidence="1">Multi-pass membrane protein</topology>
    </subcellularLocation>
</comment>
<dbReference type="PANTHER" id="PTHR43731">
    <property type="entry name" value="RHOMBOID PROTEASE"/>
    <property type="match status" value="1"/>
</dbReference>
<evidence type="ECO:0000256" key="2">
    <source>
        <dbReference type="ARBA" id="ARBA00009045"/>
    </source>
</evidence>
<protein>
    <submittedName>
        <fullName evidence="9">Rhomboid family intramembrane serine protease</fullName>
    </submittedName>
</protein>
<evidence type="ECO:0000256" key="4">
    <source>
        <dbReference type="ARBA" id="ARBA00022801"/>
    </source>
</evidence>
<keyword evidence="10" id="KW-1185">Reference proteome</keyword>
<dbReference type="EMBL" id="JABTTE010000001">
    <property type="protein sequence ID" value="NSL50339.1"/>
    <property type="molecule type" value="Genomic_DNA"/>
</dbReference>
<evidence type="ECO:0000256" key="5">
    <source>
        <dbReference type="ARBA" id="ARBA00022989"/>
    </source>
</evidence>
<gene>
    <name evidence="9" type="ORF">HR057_01030</name>
</gene>
<feature type="transmembrane region" description="Helical" evidence="7">
    <location>
        <begin position="177"/>
        <end position="207"/>
    </location>
</feature>
<reference evidence="9" key="1">
    <citation type="submission" date="2020-06" db="EMBL/GenBank/DDBJ databases">
        <title>A novel thermopfilic bacterium from Erzurum, Turkey.</title>
        <authorList>
            <person name="Adiguzel A."/>
            <person name="Ay H."/>
            <person name="Baltaci M.O."/>
        </authorList>
    </citation>
    <scope>NUCLEOTIDE SEQUENCE</scope>
    <source>
        <strain evidence="9">P2</strain>
    </source>
</reference>
<feature type="transmembrane region" description="Helical" evidence="7">
    <location>
        <begin position="338"/>
        <end position="354"/>
    </location>
</feature>
<dbReference type="GO" id="GO:0016020">
    <property type="term" value="C:membrane"/>
    <property type="evidence" value="ECO:0007669"/>
    <property type="project" value="UniProtKB-SubCell"/>
</dbReference>
<name>A0A8J8GB64_9BACI</name>